<feature type="transmembrane region" description="Helical" evidence="2">
    <location>
        <begin position="240"/>
        <end position="264"/>
    </location>
</feature>
<organism evidence="4 5">
    <name type="scientific">Stachybotrys chartarum (strain CBS 109288 / IBT 7711)</name>
    <name type="common">Toxic black mold</name>
    <name type="synonym">Stilbospora chartarum</name>
    <dbReference type="NCBI Taxonomy" id="1280523"/>
    <lineage>
        <taxon>Eukaryota</taxon>
        <taxon>Fungi</taxon>
        <taxon>Dikarya</taxon>
        <taxon>Ascomycota</taxon>
        <taxon>Pezizomycotina</taxon>
        <taxon>Sordariomycetes</taxon>
        <taxon>Hypocreomycetidae</taxon>
        <taxon>Hypocreales</taxon>
        <taxon>Stachybotryaceae</taxon>
        <taxon>Stachybotrys</taxon>
    </lineage>
</organism>
<evidence type="ECO:0000313" key="4">
    <source>
        <dbReference type="EMBL" id="KEY66213.1"/>
    </source>
</evidence>
<accession>A0A084ALN4</accession>
<feature type="transmembrane region" description="Helical" evidence="2">
    <location>
        <begin position="189"/>
        <end position="208"/>
    </location>
</feature>
<proteinExistence type="predicted"/>
<feature type="transmembrane region" description="Helical" evidence="2">
    <location>
        <begin position="144"/>
        <end position="177"/>
    </location>
</feature>
<evidence type="ECO:0000256" key="1">
    <source>
        <dbReference type="SAM" id="MobiDB-lite"/>
    </source>
</evidence>
<keyword evidence="5" id="KW-1185">Reference proteome</keyword>
<feature type="transmembrane region" description="Helical" evidence="2">
    <location>
        <begin position="95"/>
        <end position="124"/>
    </location>
</feature>
<feature type="region of interest" description="Disordered" evidence="1">
    <location>
        <begin position="1105"/>
        <end position="1125"/>
    </location>
</feature>
<keyword evidence="2" id="KW-0812">Transmembrane</keyword>
<evidence type="ECO:0000259" key="3">
    <source>
        <dbReference type="Pfam" id="PF06985"/>
    </source>
</evidence>
<dbReference type="HOGENOM" id="CLU_281610_0_0_1"/>
<dbReference type="Proteomes" id="UP000028045">
    <property type="component" value="Unassembled WGS sequence"/>
</dbReference>
<dbReference type="PANTHER" id="PTHR33112">
    <property type="entry name" value="DOMAIN PROTEIN, PUTATIVE-RELATED"/>
    <property type="match status" value="1"/>
</dbReference>
<dbReference type="EMBL" id="KL648665">
    <property type="protein sequence ID" value="KEY66213.1"/>
    <property type="molecule type" value="Genomic_DNA"/>
</dbReference>
<evidence type="ECO:0000256" key="2">
    <source>
        <dbReference type="SAM" id="Phobius"/>
    </source>
</evidence>
<evidence type="ECO:0000313" key="5">
    <source>
        <dbReference type="Proteomes" id="UP000028045"/>
    </source>
</evidence>
<feature type="transmembrane region" description="Helical" evidence="2">
    <location>
        <begin position="70"/>
        <end position="88"/>
    </location>
</feature>
<dbReference type="OrthoDB" id="3789824at2759"/>
<sequence length="1125" mass="127297">MDSGWWITFWVLFAIFALIGARGMFRIPFCVFLILMRTSENQMSHQCWVAFWLCLSQVYADLYVPVDGTAAVFWALIVLIVRFFVVTSEYYMPTAVFWVLCFVLFPTCWANTGGSLLSWVILLFNWHLKNDGIHLPGLLIPAWLILALGATVVIVANFFYIPGYIPSIFIWFSLVGLMHHNFWPWNTNFGLLWFAAWFFSLHTIMYAFAPDMPVLWYVLMVGTVAGLGYVIRPDESLGRLVLCCAAIFASRFFFFYVYGFYFVLKQRADLFPFNYFSSDWRTSKPPWHPLNLRAADSLNSTDLCQRCHDLTSESKLIMGSSTYLTKMTEWHNFWTRYEFGLQFFHSSSEDAEALDSSSTLPTSSCHLCCLIWYSMSTARQQTVISRLSEGTTANATAQLPEPDDAYAELRVKVWEERPLSRYTYMQLFWGDVAVGARLLVHREGGIASPSTAVLHTKTDSDAHFEQARKWLRLCSENHKFCHGVGNTKLDPPARIVYVAVGKNWKPGEPPLTLKLVRTSDMGANKEYLALSHCWGPTAEMRFKLLASNMDRCFEEIDFHGLSKNLQDAITTTASLGFSYIWIDSLCIMQRDDSGTEVGEISERWKLDWETEAKRMGGVYSGATCTIASTGSATSNEGFFHERNLQSLFPCKIGVSSLDSLAPEWIHVRRDDVFDFEKSVDLAPLNTRGWVMQERLLSRRILHFGTSMIYWECCGRSASELNPHGYTYKSFPEDFKDNYVPELGSRIRTRGQMQQAERDGNGLGWATTEGIRRRPPPVMLDPDAPSSTQVVWQQKRGFWKNILKPTAESWDTDDMNEKAFRAGFRAAFEQLRSELYSAQSASVKLVGRNSFSQTWYEIVETYSRGNLTVPTDKLIALKGIEDEVARATKFTYLKGLWEEQLVTDLLWFAIEGPGQRLTSSNGDPVAPTWSWASVQGAIALDLLPETALSDIEETKTLVTIEDARPSHDDPQQMSITLCGPLLPISAPIIDGTTWSLDIGNMGKSSARVFPDVTSSDMSQMSDLFCLSFIVLDREKKRRMVLASSEDVQGLVLRLVRRGEYTGAPDEYERVGYFTTSYITKSGAAKKGRKALKTADVTRLCLVGWSGPTSTSSTSRHQIKDSMGCKG</sequence>
<protein>
    <recommendedName>
        <fullName evidence="3">Heterokaryon incompatibility domain-containing protein</fullName>
    </recommendedName>
</protein>
<gene>
    <name evidence="4" type="ORF">S7711_09226</name>
</gene>
<keyword evidence="2" id="KW-0472">Membrane</keyword>
<dbReference type="InterPro" id="IPR010730">
    <property type="entry name" value="HET"/>
</dbReference>
<name>A0A084ALN4_STACB</name>
<dbReference type="Pfam" id="PF06985">
    <property type="entry name" value="HET"/>
    <property type="match status" value="1"/>
</dbReference>
<feature type="transmembrane region" description="Helical" evidence="2">
    <location>
        <begin position="214"/>
        <end position="231"/>
    </location>
</feature>
<keyword evidence="2" id="KW-1133">Transmembrane helix</keyword>
<feature type="transmembrane region" description="Helical" evidence="2">
    <location>
        <begin position="6"/>
        <end position="35"/>
    </location>
</feature>
<dbReference type="AlphaFoldDB" id="A0A084ALN4"/>
<dbReference type="PANTHER" id="PTHR33112:SF10">
    <property type="entry name" value="TOL"/>
    <property type="match status" value="1"/>
</dbReference>
<feature type="domain" description="Heterokaryon incompatibility" evidence="3">
    <location>
        <begin position="527"/>
        <end position="693"/>
    </location>
</feature>
<reference evidence="4 5" key="1">
    <citation type="journal article" date="2014" name="BMC Genomics">
        <title>Comparative genome sequencing reveals chemotype-specific gene clusters in the toxigenic black mold Stachybotrys.</title>
        <authorList>
            <person name="Semeiks J."/>
            <person name="Borek D."/>
            <person name="Otwinowski Z."/>
            <person name="Grishin N.V."/>
        </authorList>
    </citation>
    <scope>NUCLEOTIDE SEQUENCE [LARGE SCALE GENOMIC DNA]</scope>
    <source>
        <strain evidence="5">CBS 109288 / IBT 7711</strain>
    </source>
</reference>